<sequence length="207" mass="22366">MEIYSITDERFKKYGKVIKDIDFSGLVKVMEEKTPLPEGVEYVPGLRALEELPVTQELTVKTFGELPVQTGYCNGHNSMLNALEYHKSSEVNVAATDAILILGSQQDIVDDFTYDTAKAEAFLLPKGTGVEIYATTLHYAPCGVNGAGFKVTIVLPKGTNLDLEKGHAGGEDGHLTAKNKWLLGHPQGGLPEGSPMGLTGKNLCVKE</sequence>
<dbReference type="AlphaFoldDB" id="A0A3A9AXP6"/>
<proteinExistence type="predicted"/>
<dbReference type="Pfam" id="PF16161">
    <property type="entry name" value="DUF4867"/>
    <property type="match status" value="1"/>
</dbReference>
<dbReference type="RefSeq" id="WP_120468029.1">
    <property type="nucleotide sequence ID" value="NZ_RAYQ01000005.1"/>
</dbReference>
<dbReference type="InterPro" id="IPR032358">
    <property type="entry name" value="DUF4867"/>
</dbReference>
<reference evidence="1 2" key="1">
    <citation type="submission" date="2018-09" db="EMBL/GenBank/DDBJ databases">
        <title>Murine metabolic-syndrome-specific gut microbial biobank.</title>
        <authorList>
            <person name="Liu C."/>
        </authorList>
    </citation>
    <scope>NUCLEOTIDE SEQUENCE [LARGE SCALE GENOMIC DNA]</scope>
    <source>
        <strain evidence="1 2">0.1xD8-82</strain>
    </source>
</reference>
<comment type="caution">
    <text evidence="1">The sequence shown here is derived from an EMBL/GenBank/DDBJ whole genome shotgun (WGS) entry which is preliminary data.</text>
</comment>
<evidence type="ECO:0000313" key="1">
    <source>
        <dbReference type="EMBL" id="RKI92341.1"/>
    </source>
</evidence>
<evidence type="ECO:0000313" key="2">
    <source>
        <dbReference type="Proteomes" id="UP000280696"/>
    </source>
</evidence>
<gene>
    <name evidence="1" type="ORF">D7V94_06580</name>
</gene>
<name>A0A3A9AXP6_9FIRM</name>
<protein>
    <submittedName>
        <fullName evidence="1">DUF4867 family protein</fullName>
    </submittedName>
</protein>
<accession>A0A3A9AXP6</accession>
<dbReference type="OrthoDB" id="358393at2"/>
<organism evidence="1 2">
    <name type="scientific">Parablautia intestinalis</name>
    <dbReference type="NCBI Taxonomy" id="2320100"/>
    <lineage>
        <taxon>Bacteria</taxon>
        <taxon>Bacillati</taxon>
        <taxon>Bacillota</taxon>
        <taxon>Clostridia</taxon>
        <taxon>Lachnospirales</taxon>
        <taxon>Lachnospiraceae</taxon>
        <taxon>Parablautia</taxon>
    </lineage>
</organism>
<keyword evidence="2" id="KW-1185">Reference proteome</keyword>
<dbReference type="EMBL" id="RAYQ01000005">
    <property type="protein sequence ID" value="RKI92341.1"/>
    <property type="molecule type" value="Genomic_DNA"/>
</dbReference>
<dbReference type="Proteomes" id="UP000280696">
    <property type="component" value="Unassembled WGS sequence"/>
</dbReference>